<dbReference type="GO" id="GO:0000009">
    <property type="term" value="F:alpha-1,6-mannosyltransferase activity"/>
    <property type="evidence" value="ECO:0007669"/>
    <property type="project" value="InterPro"/>
</dbReference>
<feature type="transmembrane region" description="Helical" evidence="10">
    <location>
        <begin position="322"/>
        <end position="340"/>
    </location>
</feature>
<feature type="transmembrane region" description="Helical" evidence="10">
    <location>
        <begin position="294"/>
        <end position="315"/>
    </location>
</feature>
<feature type="transmembrane region" description="Helical" evidence="10">
    <location>
        <begin position="346"/>
        <end position="365"/>
    </location>
</feature>
<name>A0A1Q4VFP7_9ACTN</name>
<dbReference type="GO" id="GO:0006506">
    <property type="term" value="P:GPI anchor biosynthetic process"/>
    <property type="evidence" value="ECO:0007669"/>
    <property type="project" value="UniProtKB-UniPathway"/>
</dbReference>
<evidence type="ECO:0000313" key="12">
    <source>
        <dbReference type="Proteomes" id="UP000186455"/>
    </source>
</evidence>
<evidence type="ECO:0000313" key="11">
    <source>
        <dbReference type="EMBL" id="OKH96650.1"/>
    </source>
</evidence>
<reference evidence="11 12" key="1">
    <citation type="submission" date="2015-06" db="EMBL/GenBank/DDBJ databases">
        <title>Cloning and characterization of the uncialamcin biosynthetic gene cluster.</title>
        <authorList>
            <person name="Yan X."/>
            <person name="Huang T."/>
            <person name="Ge H."/>
            <person name="Shen B."/>
        </authorList>
    </citation>
    <scope>NUCLEOTIDE SEQUENCE [LARGE SCALE GENOMIC DNA]</scope>
    <source>
        <strain evidence="11 12">DCA2648</strain>
    </source>
</reference>
<dbReference type="EMBL" id="LFBV01000001">
    <property type="protein sequence ID" value="OKH96650.1"/>
    <property type="molecule type" value="Genomic_DNA"/>
</dbReference>
<dbReference type="PANTHER" id="PTHR12468">
    <property type="entry name" value="GPI MANNOSYLTRANSFERASE 2"/>
    <property type="match status" value="1"/>
</dbReference>
<evidence type="ECO:0000256" key="10">
    <source>
        <dbReference type="SAM" id="Phobius"/>
    </source>
</evidence>
<keyword evidence="3" id="KW-0337">GPI-anchor biosynthesis</keyword>
<accession>A0A1Q4VFP7</accession>
<evidence type="ECO:0000256" key="2">
    <source>
        <dbReference type="ARBA" id="ARBA00004687"/>
    </source>
</evidence>
<comment type="pathway">
    <text evidence="2">Glycolipid biosynthesis; glycosylphosphatidylinositol-anchor biosynthesis.</text>
</comment>
<keyword evidence="8 10" id="KW-1133">Transmembrane helix</keyword>
<dbReference type="GO" id="GO:0016020">
    <property type="term" value="C:membrane"/>
    <property type="evidence" value="ECO:0007669"/>
    <property type="project" value="GOC"/>
</dbReference>
<evidence type="ECO:0000256" key="8">
    <source>
        <dbReference type="ARBA" id="ARBA00022989"/>
    </source>
</evidence>
<evidence type="ECO:0000256" key="1">
    <source>
        <dbReference type="ARBA" id="ARBA00004477"/>
    </source>
</evidence>
<feature type="transmembrane region" description="Helical" evidence="10">
    <location>
        <begin position="28"/>
        <end position="52"/>
    </location>
</feature>
<proteinExistence type="predicted"/>
<feature type="transmembrane region" description="Helical" evidence="10">
    <location>
        <begin position="372"/>
        <end position="393"/>
    </location>
</feature>
<feature type="transmembrane region" description="Helical" evidence="10">
    <location>
        <begin position="148"/>
        <end position="168"/>
    </location>
</feature>
<dbReference type="PANTHER" id="PTHR12468:SF2">
    <property type="entry name" value="GPI MANNOSYLTRANSFERASE 2"/>
    <property type="match status" value="1"/>
</dbReference>
<evidence type="ECO:0000256" key="7">
    <source>
        <dbReference type="ARBA" id="ARBA00022824"/>
    </source>
</evidence>
<evidence type="ECO:0000256" key="4">
    <source>
        <dbReference type="ARBA" id="ARBA00022676"/>
    </source>
</evidence>
<evidence type="ECO:0000256" key="6">
    <source>
        <dbReference type="ARBA" id="ARBA00022692"/>
    </source>
</evidence>
<keyword evidence="12" id="KW-1185">Reference proteome</keyword>
<feature type="transmembrane region" description="Helical" evidence="10">
    <location>
        <begin position="188"/>
        <end position="213"/>
    </location>
</feature>
<comment type="subcellular location">
    <subcellularLocation>
        <location evidence="1">Endoplasmic reticulum membrane</location>
        <topology evidence="1">Multi-pass membrane protein</topology>
    </subcellularLocation>
</comment>
<keyword evidence="7" id="KW-0256">Endoplasmic reticulum</keyword>
<keyword evidence="9 10" id="KW-0472">Membrane</keyword>
<keyword evidence="5" id="KW-0808">Transferase</keyword>
<evidence type="ECO:0000256" key="5">
    <source>
        <dbReference type="ARBA" id="ARBA00022679"/>
    </source>
</evidence>
<dbReference type="UniPathway" id="UPA00196"/>
<comment type="caution">
    <text evidence="11">The sequence shown here is derived from an EMBL/GenBank/DDBJ whole genome shotgun (WGS) entry which is preliminary data.</text>
</comment>
<dbReference type="Pfam" id="PF04188">
    <property type="entry name" value="Mannosyl_trans2"/>
    <property type="match status" value="1"/>
</dbReference>
<dbReference type="GO" id="GO:0004376">
    <property type="term" value="F:GPI mannosyltransferase activity"/>
    <property type="evidence" value="ECO:0007669"/>
    <property type="project" value="InterPro"/>
</dbReference>
<organism evidence="11 12">
    <name type="scientific">Streptomyces uncialis</name>
    <dbReference type="NCBI Taxonomy" id="1048205"/>
    <lineage>
        <taxon>Bacteria</taxon>
        <taxon>Bacillati</taxon>
        <taxon>Actinomycetota</taxon>
        <taxon>Actinomycetes</taxon>
        <taxon>Kitasatosporales</taxon>
        <taxon>Streptomycetaceae</taxon>
        <taxon>Streptomyces</taxon>
    </lineage>
</organism>
<dbReference type="AlphaFoldDB" id="A0A1Q4VFP7"/>
<gene>
    <name evidence="11" type="ORF">AB852_02415</name>
</gene>
<keyword evidence="6 10" id="KW-0812">Transmembrane</keyword>
<evidence type="ECO:0000256" key="3">
    <source>
        <dbReference type="ARBA" id="ARBA00022502"/>
    </source>
</evidence>
<protein>
    <submittedName>
        <fullName evidence="11">Membrane protein</fullName>
    </submittedName>
</protein>
<feature type="transmembrane region" description="Helical" evidence="10">
    <location>
        <begin position="113"/>
        <end position="136"/>
    </location>
</feature>
<evidence type="ECO:0000256" key="9">
    <source>
        <dbReference type="ARBA" id="ARBA00023136"/>
    </source>
</evidence>
<sequence>MAPPAPQPPAAGPGTQRYRPAIRRLPPVVTALGLFAAVRLVGVLAVAVAASATDRSLFRLLGRSWDSVWYLGIAAHGYGHRTTHYRPGVIFSDLAFFPLYPGLVRAVESVLPVSWGAAALLVSWTAAAAAACGIFVLGSRLYGRPVGLLLVLLWGVMPHSVVLSMAYTEPLLTAFAVWALYAALSGRWVWAGSLAALAGLSRPNGFAVAAAVLAAAAQELWRARREGRKVVHRLWTGALIAPAGWCAYVTWVGLRRNDLPGGYFKVQSDWGSRFDFGVGAFQFVGVLLTRTSRFVFPIALVTVLVAVLLFALLLAERVPLPLVVYTGVLLVVALGGSGFFESKPRFLLPAFPLLIPPALALARTARARPGHAIVVITFLTGLSLSYGVFLIAFGRAPL</sequence>
<keyword evidence="4" id="KW-0328">Glycosyltransferase</keyword>
<feature type="transmembrane region" description="Helical" evidence="10">
    <location>
        <begin position="234"/>
        <end position="254"/>
    </location>
</feature>
<dbReference type="InterPro" id="IPR007315">
    <property type="entry name" value="PIG-V/Gpi18"/>
</dbReference>
<dbReference type="Proteomes" id="UP000186455">
    <property type="component" value="Unassembled WGS sequence"/>
</dbReference>
<dbReference type="STRING" id="1048205.AB852_02415"/>